<dbReference type="InParanoid" id="I1S5I3"/>
<feature type="chain" id="PRO_5010124782" evidence="1">
    <location>
        <begin position="18"/>
        <end position="91"/>
    </location>
</feature>
<organism evidence="2 4">
    <name type="scientific">Gibberella zeae (strain ATCC MYA-4620 / CBS 123657 / FGSC 9075 / NRRL 31084 / PH-1)</name>
    <name type="common">Wheat head blight fungus</name>
    <name type="synonym">Fusarium graminearum</name>
    <dbReference type="NCBI Taxonomy" id="229533"/>
    <lineage>
        <taxon>Eukaryota</taxon>
        <taxon>Fungi</taxon>
        <taxon>Dikarya</taxon>
        <taxon>Ascomycota</taxon>
        <taxon>Pezizomycotina</taxon>
        <taxon>Sordariomycetes</taxon>
        <taxon>Hypocreomycetidae</taxon>
        <taxon>Hypocreales</taxon>
        <taxon>Nectriaceae</taxon>
        <taxon>Fusarium</taxon>
    </lineage>
</organism>
<sequence length="91" mass="9733">MKFSIIATAFLVQGIAAMPWSSVKGSRAKSDEITVRIQVSGDSGHGLASKPLKKMTTTYPICCDICAPEPIPCNDEWMSDACLSSLVKIAN</sequence>
<dbReference type="RefSeq" id="XP_011318151.1">
    <property type="nucleotide sequence ID" value="XM_011319849.1"/>
</dbReference>
<keyword evidence="4" id="KW-1185">Reference proteome</keyword>
<protein>
    <submittedName>
        <fullName evidence="2">Chromosome 1, complete genome</fullName>
    </submittedName>
</protein>
<feature type="signal peptide" evidence="1">
    <location>
        <begin position="1"/>
        <end position="17"/>
    </location>
</feature>
<evidence type="ECO:0000313" key="3">
    <source>
        <dbReference type="EnsemblFungi" id="CEF74519"/>
    </source>
</evidence>
<accession>A0A098D6D2</accession>
<reference evidence="3" key="4">
    <citation type="submission" date="2017-01" db="UniProtKB">
        <authorList>
            <consortium name="EnsemblFungi"/>
        </authorList>
    </citation>
    <scope>IDENTIFICATION</scope>
    <source>
        <strain evidence="3">PH-1 / ATCC MYA-4620 / FGSC 9075 / NRRL 31084</strain>
    </source>
</reference>
<gene>
    <name evidence="2" type="ORF">FGRAMPH1_01T05429</name>
</gene>
<dbReference type="Proteomes" id="UP000070720">
    <property type="component" value="Chromosome 1"/>
</dbReference>
<keyword evidence="1" id="KW-0732">Signal</keyword>
<dbReference type="HOGENOM" id="CLU_178684_0_0_1"/>
<dbReference type="AlphaFoldDB" id="I1S5I3"/>
<dbReference type="KEGG" id="fgr:FGSG_12104"/>
<dbReference type="EMBL" id="HG970332">
    <property type="protein sequence ID" value="CEF74519.1"/>
    <property type="molecule type" value="Genomic_DNA"/>
</dbReference>
<accession>I1S5I3</accession>
<name>I1S5I3_GIBZE</name>
<reference evidence="3 4" key="1">
    <citation type="journal article" date="2007" name="Science">
        <title>The Fusarium graminearum genome reveals a link between localized polymorphism and pathogen specialization.</title>
        <authorList>
            <person name="Cuomo C.A."/>
            <person name="Gueldener U."/>
            <person name="Xu J.-R."/>
            <person name="Trail F."/>
            <person name="Turgeon B.G."/>
            <person name="Di Pietro A."/>
            <person name="Walton J.D."/>
            <person name="Ma L.-J."/>
            <person name="Baker S.E."/>
            <person name="Rep M."/>
            <person name="Adam G."/>
            <person name="Antoniw J."/>
            <person name="Baldwin T."/>
            <person name="Calvo S.E."/>
            <person name="Chang Y.-L."/>
            <person name="DeCaprio D."/>
            <person name="Gale L.R."/>
            <person name="Gnerre S."/>
            <person name="Goswami R.S."/>
            <person name="Hammond-Kosack K."/>
            <person name="Harris L.J."/>
            <person name="Hilburn K."/>
            <person name="Kennell J.C."/>
            <person name="Kroken S."/>
            <person name="Magnuson J.K."/>
            <person name="Mannhaupt G."/>
            <person name="Mauceli E.W."/>
            <person name="Mewes H.-W."/>
            <person name="Mitterbauer R."/>
            <person name="Muehlbauer G."/>
            <person name="Muensterkoetter M."/>
            <person name="Nelson D."/>
            <person name="O'Donnell K."/>
            <person name="Ouellet T."/>
            <person name="Qi W."/>
            <person name="Quesneville H."/>
            <person name="Roncero M.I.G."/>
            <person name="Seong K.-Y."/>
            <person name="Tetko I.V."/>
            <person name="Urban M."/>
            <person name="Waalwijk C."/>
            <person name="Ward T.J."/>
            <person name="Yao J."/>
            <person name="Birren B.W."/>
            <person name="Kistler H.C."/>
        </authorList>
    </citation>
    <scope>NUCLEOTIDE SEQUENCE [LARGE SCALE GENOMIC DNA]</scope>
    <source>
        <strain evidence="4">ATCC MYA-4620 / CBS 123657 / FGSC 9075 / NRRL 31084 / PH-1</strain>
        <strain evidence="3">PH-1 / ATCC MYA-4620 / FGSC 9075 / NRRL 31084</strain>
    </source>
</reference>
<reference evidence="3 4" key="2">
    <citation type="journal article" date="2010" name="Nature">
        <title>Comparative genomics reveals mobile pathogenicity chromosomes in Fusarium.</title>
        <authorList>
            <person name="Ma L.J."/>
            <person name="van der Does H.C."/>
            <person name="Borkovich K.A."/>
            <person name="Coleman J.J."/>
            <person name="Daboussi M.J."/>
            <person name="Di Pietro A."/>
            <person name="Dufresne M."/>
            <person name="Freitag M."/>
            <person name="Grabherr M."/>
            <person name="Henrissat B."/>
            <person name="Houterman P.M."/>
            <person name="Kang S."/>
            <person name="Shim W.B."/>
            <person name="Woloshuk C."/>
            <person name="Xie X."/>
            <person name="Xu J.R."/>
            <person name="Antoniw J."/>
            <person name="Baker S.E."/>
            <person name="Bluhm B.H."/>
            <person name="Breakspear A."/>
            <person name="Brown D.W."/>
            <person name="Butchko R.A."/>
            <person name="Chapman S."/>
            <person name="Coulson R."/>
            <person name="Coutinho P.M."/>
            <person name="Danchin E.G."/>
            <person name="Diener A."/>
            <person name="Gale L.R."/>
            <person name="Gardiner D.M."/>
            <person name="Goff S."/>
            <person name="Hammond-Kosack K.E."/>
            <person name="Hilburn K."/>
            <person name="Hua-Van A."/>
            <person name="Jonkers W."/>
            <person name="Kazan K."/>
            <person name="Kodira C.D."/>
            <person name="Koehrsen M."/>
            <person name="Kumar L."/>
            <person name="Lee Y.H."/>
            <person name="Li L."/>
            <person name="Manners J.M."/>
            <person name="Miranda-Saavedra D."/>
            <person name="Mukherjee M."/>
            <person name="Park G."/>
            <person name="Park J."/>
            <person name="Park S.Y."/>
            <person name="Proctor R.H."/>
            <person name="Regev A."/>
            <person name="Ruiz-Roldan M.C."/>
            <person name="Sain D."/>
            <person name="Sakthikumar S."/>
            <person name="Sykes S."/>
            <person name="Schwartz D.C."/>
            <person name="Turgeon B.G."/>
            <person name="Wapinski I."/>
            <person name="Yoder O."/>
            <person name="Young S."/>
            <person name="Zeng Q."/>
            <person name="Zhou S."/>
            <person name="Galagan J."/>
            <person name="Cuomo C.A."/>
            <person name="Kistler H.C."/>
            <person name="Rep M."/>
        </authorList>
    </citation>
    <scope>GENOME REANNOTATION</scope>
    <source>
        <strain evidence="4">ATCC MYA-4620 / CBS 123657 / FGSC 9075 / NRRL 31084 / PH-1</strain>
        <strain evidence="3">PH-1 / ATCC MYA-4620 / FGSC 9075 / NRRL 31084</strain>
    </source>
</reference>
<evidence type="ECO:0000313" key="4">
    <source>
        <dbReference type="Proteomes" id="UP000070720"/>
    </source>
</evidence>
<evidence type="ECO:0000313" key="2">
    <source>
        <dbReference type="EMBL" id="CEF74519.1"/>
    </source>
</evidence>
<dbReference type="VEuPathDB" id="FungiDB:FGRAMPH1_01G05429"/>
<reference evidence="2 4" key="3">
    <citation type="journal article" date="2015" name="BMC Genomics">
        <title>The completed genome sequence of the pathogenic ascomycete fungus Fusarium graminearum.</title>
        <authorList>
            <person name="King R."/>
            <person name="Urban M."/>
            <person name="Hammond-Kosack M.C."/>
            <person name="Hassani-Pak K."/>
            <person name="Hammond-Kosack K.E."/>
        </authorList>
    </citation>
    <scope>NUCLEOTIDE SEQUENCE [LARGE SCALE GENOMIC DNA]</scope>
    <source>
        <strain evidence="4">ATCC MYA-4620 / CBS 123657 / FGSC 9075 / NRRL 31084 / PH-1</strain>
        <strain evidence="2">PH-1</strain>
    </source>
</reference>
<proteinExistence type="predicted"/>
<evidence type="ECO:0000256" key="1">
    <source>
        <dbReference type="SAM" id="SignalP"/>
    </source>
</evidence>
<dbReference type="EnsemblFungi" id="CEF74519">
    <property type="protein sequence ID" value="CEF74519"/>
    <property type="gene ID" value="FGRRES_12104"/>
</dbReference>